<dbReference type="Gene3D" id="3.40.50.2300">
    <property type="match status" value="1"/>
</dbReference>
<dbReference type="SUPFAM" id="SSF52172">
    <property type="entry name" value="CheY-like"/>
    <property type="match status" value="1"/>
</dbReference>
<keyword evidence="2" id="KW-0902">Two-component regulatory system</keyword>
<dbReference type="Proteomes" id="UP001596298">
    <property type="component" value="Unassembled WGS sequence"/>
</dbReference>
<feature type="domain" description="OmpR/PhoB-type" evidence="9">
    <location>
        <begin position="131"/>
        <end position="230"/>
    </location>
</feature>
<dbReference type="InterPro" id="IPR001789">
    <property type="entry name" value="Sig_transdc_resp-reg_receiver"/>
</dbReference>
<keyword evidence="3" id="KW-0805">Transcription regulation</keyword>
<dbReference type="PROSITE" id="PS50110">
    <property type="entry name" value="RESPONSE_REGULATORY"/>
    <property type="match status" value="1"/>
</dbReference>
<dbReference type="SMART" id="SM00862">
    <property type="entry name" value="Trans_reg_C"/>
    <property type="match status" value="1"/>
</dbReference>
<dbReference type="PANTHER" id="PTHR48111:SF21">
    <property type="entry name" value="DNA-BINDING DUAL MASTER TRANSCRIPTIONAL REGULATOR RPAA"/>
    <property type="match status" value="1"/>
</dbReference>
<dbReference type="InterPro" id="IPR039420">
    <property type="entry name" value="WalR-like"/>
</dbReference>
<keyword evidence="11" id="KW-1185">Reference proteome</keyword>
<reference evidence="11" key="1">
    <citation type="journal article" date="2019" name="Int. J. Syst. Evol. Microbiol.">
        <title>The Global Catalogue of Microorganisms (GCM) 10K type strain sequencing project: providing services to taxonomists for standard genome sequencing and annotation.</title>
        <authorList>
            <consortium name="The Broad Institute Genomics Platform"/>
            <consortium name="The Broad Institute Genome Sequencing Center for Infectious Disease"/>
            <person name="Wu L."/>
            <person name="Ma J."/>
        </authorList>
    </citation>
    <scope>NUCLEOTIDE SEQUENCE [LARGE SCALE GENOMIC DNA]</scope>
    <source>
        <strain evidence="11">CCUG 58127</strain>
    </source>
</reference>
<dbReference type="Pfam" id="PF00486">
    <property type="entry name" value="Trans_reg_C"/>
    <property type="match status" value="1"/>
</dbReference>
<evidence type="ECO:0000256" key="2">
    <source>
        <dbReference type="ARBA" id="ARBA00023012"/>
    </source>
</evidence>
<evidence type="ECO:0000259" key="9">
    <source>
        <dbReference type="PROSITE" id="PS51755"/>
    </source>
</evidence>
<gene>
    <name evidence="10" type="ORF">ACFQDH_17285</name>
</gene>
<dbReference type="Gene3D" id="6.10.250.690">
    <property type="match status" value="1"/>
</dbReference>
<evidence type="ECO:0000256" key="3">
    <source>
        <dbReference type="ARBA" id="ARBA00023015"/>
    </source>
</evidence>
<dbReference type="PROSITE" id="PS51755">
    <property type="entry name" value="OMPR_PHOB"/>
    <property type="match status" value="1"/>
</dbReference>
<dbReference type="PANTHER" id="PTHR48111">
    <property type="entry name" value="REGULATOR OF RPOS"/>
    <property type="match status" value="1"/>
</dbReference>
<sequence>MAKVLLIEDDTAVAQALMLGLRRLDHDVEHLPDGNRHLGESIRRNDVLVLDLGLPGRDGFDICRTVAAEQLLPILVLTARSDDIDVVASLESGADDYVTKPVSPRVLDARIKALLRRAGRSGRSTGGTQARTVITAGDLQIDEESLEVRRAGQLLELSPTEMRMMITFTRNAGRVLSRDTLFEHIWGSDFRGDSRVVDTTVQRLRGKIETDPKNPAVLITVRGFGYRLVP</sequence>
<proteinExistence type="predicted"/>
<evidence type="ECO:0000259" key="8">
    <source>
        <dbReference type="PROSITE" id="PS50110"/>
    </source>
</evidence>
<organism evidence="10 11">
    <name type="scientific">Flexivirga alba</name>
    <dbReference type="NCBI Taxonomy" id="702742"/>
    <lineage>
        <taxon>Bacteria</taxon>
        <taxon>Bacillati</taxon>
        <taxon>Actinomycetota</taxon>
        <taxon>Actinomycetes</taxon>
        <taxon>Micrococcales</taxon>
        <taxon>Dermacoccaceae</taxon>
        <taxon>Flexivirga</taxon>
    </lineage>
</organism>
<evidence type="ECO:0000313" key="11">
    <source>
        <dbReference type="Proteomes" id="UP001596298"/>
    </source>
</evidence>
<protein>
    <submittedName>
        <fullName evidence="10">Response regulator transcription factor</fullName>
    </submittedName>
</protein>
<feature type="domain" description="Response regulatory" evidence="8">
    <location>
        <begin position="3"/>
        <end position="115"/>
    </location>
</feature>
<evidence type="ECO:0000256" key="5">
    <source>
        <dbReference type="ARBA" id="ARBA00023163"/>
    </source>
</evidence>
<accession>A0ABW2AJK7</accession>
<dbReference type="InterPro" id="IPR001867">
    <property type="entry name" value="OmpR/PhoB-type_DNA-bd"/>
</dbReference>
<dbReference type="InterPro" id="IPR016032">
    <property type="entry name" value="Sig_transdc_resp-reg_C-effctor"/>
</dbReference>
<keyword evidence="5" id="KW-0804">Transcription</keyword>
<dbReference type="InterPro" id="IPR011006">
    <property type="entry name" value="CheY-like_superfamily"/>
</dbReference>
<evidence type="ECO:0000256" key="7">
    <source>
        <dbReference type="PROSITE-ProRule" id="PRU01091"/>
    </source>
</evidence>
<keyword evidence="1 6" id="KW-0597">Phosphoprotein</keyword>
<keyword evidence="4 7" id="KW-0238">DNA-binding</keyword>
<evidence type="ECO:0000313" key="10">
    <source>
        <dbReference type="EMBL" id="MFC6706960.1"/>
    </source>
</evidence>
<dbReference type="InterPro" id="IPR036388">
    <property type="entry name" value="WH-like_DNA-bd_sf"/>
</dbReference>
<comment type="caution">
    <text evidence="10">The sequence shown here is derived from an EMBL/GenBank/DDBJ whole genome shotgun (WGS) entry which is preliminary data.</text>
</comment>
<evidence type="ECO:0000256" key="4">
    <source>
        <dbReference type="ARBA" id="ARBA00023125"/>
    </source>
</evidence>
<dbReference type="RefSeq" id="WP_382403633.1">
    <property type="nucleotide sequence ID" value="NZ_JBHSWH010000001.1"/>
</dbReference>
<dbReference type="EMBL" id="JBHSWH010000001">
    <property type="protein sequence ID" value="MFC6706960.1"/>
    <property type="molecule type" value="Genomic_DNA"/>
</dbReference>
<feature type="DNA-binding region" description="OmpR/PhoB-type" evidence="7">
    <location>
        <begin position="131"/>
        <end position="230"/>
    </location>
</feature>
<dbReference type="Pfam" id="PF00072">
    <property type="entry name" value="Response_reg"/>
    <property type="match status" value="1"/>
</dbReference>
<evidence type="ECO:0000256" key="6">
    <source>
        <dbReference type="PROSITE-ProRule" id="PRU00169"/>
    </source>
</evidence>
<name>A0ABW2AJK7_9MICO</name>
<evidence type="ECO:0000256" key="1">
    <source>
        <dbReference type="ARBA" id="ARBA00022553"/>
    </source>
</evidence>
<dbReference type="CDD" id="cd00383">
    <property type="entry name" value="trans_reg_C"/>
    <property type="match status" value="1"/>
</dbReference>
<feature type="modified residue" description="4-aspartylphosphate" evidence="6">
    <location>
        <position position="51"/>
    </location>
</feature>
<dbReference type="SUPFAM" id="SSF46894">
    <property type="entry name" value="C-terminal effector domain of the bipartite response regulators"/>
    <property type="match status" value="1"/>
</dbReference>
<dbReference type="Gene3D" id="1.10.10.10">
    <property type="entry name" value="Winged helix-like DNA-binding domain superfamily/Winged helix DNA-binding domain"/>
    <property type="match status" value="1"/>
</dbReference>
<dbReference type="SMART" id="SM00448">
    <property type="entry name" value="REC"/>
    <property type="match status" value="1"/>
</dbReference>